<dbReference type="EMBL" id="JN885999">
    <property type="protein sequence ID" value="AEX63275.1"/>
    <property type="molecule type" value="Genomic_DNA"/>
</dbReference>
<evidence type="ECO:0000256" key="1">
    <source>
        <dbReference type="ARBA" id="ARBA00022737"/>
    </source>
</evidence>
<name>H2EFL0_9VIRU</name>
<proteinExistence type="predicted"/>
<dbReference type="InterPro" id="IPR002110">
    <property type="entry name" value="Ankyrin_rpt"/>
</dbReference>
<dbReference type="PROSITE" id="PS50297">
    <property type="entry name" value="ANK_REP_REGION"/>
    <property type="match status" value="1"/>
</dbReference>
<evidence type="ECO:0000256" key="2">
    <source>
        <dbReference type="ARBA" id="ARBA00023043"/>
    </source>
</evidence>
<organism evidence="3">
    <name type="scientific">Moumouvirus sp. 'Monve'</name>
    <dbReference type="NCBI Taxonomy" id="1128131"/>
    <lineage>
        <taxon>Viruses</taxon>
        <taxon>Varidnaviria</taxon>
        <taxon>Bamfordvirae</taxon>
        <taxon>Nucleocytoviricota</taxon>
        <taxon>Megaviricetes</taxon>
        <taxon>Imitervirales</taxon>
        <taxon>Mimiviridae</taxon>
        <taxon>Megamimivirinae</taxon>
        <taxon>Moumouvirus</taxon>
    </lineage>
</organism>
<gene>
    <name evidence="3" type="ORF">mv_R1073</name>
</gene>
<protein>
    <submittedName>
        <fullName evidence="3">Putative ankyrin repeat protein</fullName>
    </submittedName>
</protein>
<dbReference type="Gene3D" id="1.25.40.20">
    <property type="entry name" value="Ankyrin repeat-containing domain"/>
    <property type="match status" value="2"/>
</dbReference>
<keyword evidence="2" id="KW-0040">ANK repeat</keyword>
<evidence type="ECO:0000313" key="3">
    <source>
        <dbReference type="EMBL" id="AEX63275.1"/>
    </source>
</evidence>
<dbReference type="SMART" id="SM00248">
    <property type="entry name" value="ANK"/>
    <property type="match status" value="6"/>
</dbReference>
<keyword evidence="1" id="KW-0677">Repeat</keyword>
<reference evidence="3" key="1">
    <citation type="submission" date="2011-10" db="EMBL/GenBank/DDBJ databases">
        <title>Provirophages and transpovirons: unique mobilome of giant viruses.</title>
        <authorList>
            <person name="Desnues C."/>
            <person name="LaScola B."/>
            <person name="Yutin N."/>
            <person name="Fournous G."/>
            <person name="Koonin E."/>
            <person name="Raoult D."/>
        </authorList>
    </citation>
    <scope>NUCLEOTIDE SEQUENCE</scope>
    <source>
        <strain evidence="3">Mv13-mv</strain>
    </source>
</reference>
<dbReference type="Pfam" id="PF12796">
    <property type="entry name" value="Ank_2"/>
    <property type="match status" value="2"/>
</dbReference>
<dbReference type="PANTHER" id="PTHR44207">
    <property type="entry name" value="SURFACE ANTIGEN BSPA-LIKE-RELATED"/>
    <property type="match status" value="1"/>
</dbReference>
<sequence>MSSELYFKITNRKECHFGFQYKDGLNILKEEFNDNPDENCVPGRLYFCKPQDIHHYLDYGIYLREIFLPTNNPDFKMVKNPSGDKYGANMIILGKRYFLSDPDTWKYLYSIGAKIDNIAIDYIIRKNYLNCLKFLIEEMRVNFIDYNCLSTASRCGNLRIVKYLINFKHENESIINAMESATNNGYLEVIKYLLSHFYDNNKAFKYLCEDLFLTSCTGYNLEIVKYFVSLGVNIKIDDYGLILASKNGNLEIVKYLISLGANIHVFQNKPIRVASKYGHESVVEYLIEKGAKINAKNNYAFKSACDSKRLDVIKCLIKHGVKIRESDKYIVKIKGTNIELIPKKVETENIKFTLDPESKQELSEPIDYLHYRGRHLMIDFKN</sequence>
<dbReference type="InterPro" id="IPR036770">
    <property type="entry name" value="Ankyrin_rpt-contain_sf"/>
</dbReference>
<dbReference type="SUPFAM" id="SSF48403">
    <property type="entry name" value="Ankyrin repeat"/>
    <property type="match status" value="1"/>
</dbReference>
<dbReference type="PROSITE" id="PS50088">
    <property type="entry name" value="ANK_REPEAT"/>
    <property type="match status" value="2"/>
</dbReference>
<accession>H2EFL0</accession>
<dbReference type="PANTHER" id="PTHR44207:SF2">
    <property type="entry name" value="REPEAT PROTEIN, PUTATIVE-RELATED"/>
    <property type="match status" value="1"/>
</dbReference>